<dbReference type="InterPro" id="IPR011047">
    <property type="entry name" value="Quinoprotein_ADH-like_sf"/>
</dbReference>
<dbReference type="PROSITE" id="PS51257">
    <property type="entry name" value="PROKAR_LIPOPROTEIN"/>
    <property type="match status" value="1"/>
</dbReference>
<dbReference type="SUPFAM" id="SSF50998">
    <property type="entry name" value="Quinoprotein alcohol dehydrogenase-like"/>
    <property type="match status" value="1"/>
</dbReference>
<dbReference type="PANTHER" id="PTHR42754">
    <property type="entry name" value="ENDOGLUCANASE"/>
    <property type="match status" value="1"/>
</dbReference>
<dbReference type="RefSeq" id="WP_254163581.1">
    <property type="nucleotide sequence ID" value="NZ_JAHESF010000011.1"/>
</dbReference>
<evidence type="ECO:0000313" key="3">
    <source>
        <dbReference type="Proteomes" id="UP001319200"/>
    </source>
</evidence>
<comment type="caution">
    <text evidence="2">The sequence shown here is derived from an EMBL/GenBank/DDBJ whole genome shotgun (WGS) entry which is preliminary data.</text>
</comment>
<feature type="chain" id="PRO_5042917338" description="Lipoprotein" evidence="1">
    <location>
        <begin position="21"/>
        <end position="427"/>
    </location>
</feature>
<proteinExistence type="predicted"/>
<dbReference type="EMBL" id="JAHESF010000011">
    <property type="protein sequence ID" value="MBT1697707.1"/>
    <property type="molecule type" value="Genomic_DNA"/>
</dbReference>
<accession>A0AAP2DMP3</accession>
<evidence type="ECO:0000313" key="2">
    <source>
        <dbReference type="EMBL" id="MBT1697707.1"/>
    </source>
</evidence>
<reference evidence="2 3" key="1">
    <citation type="submission" date="2021-05" db="EMBL/GenBank/DDBJ databases">
        <title>A Polyphasic approach of four new species of the genus Ohtaekwangia: Ohtaekwangia histidinii sp. nov., Ohtaekwangia cretensis sp. nov., Ohtaekwangia indiensis sp. nov., Ohtaekwangia reichenbachii sp. nov. from diverse environment.</title>
        <authorList>
            <person name="Octaviana S."/>
        </authorList>
    </citation>
    <scope>NUCLEOTIDE SEQUENCE [LARGE SCALE GENOMIC DNA]</scope>
    <source>
        <strain evidence="2 3">PWU4</strain>
    </source>
</reference>
<feature type="signal peptide" evidence="1">
    <location>
        <begin position="1"/>
        <end position="20"/>
    </location>
</feature>
<dbReference type="Proteomes" id="UP001319200">
    <property type="component" value="Unassembled WGS sequence"/>
</dbReference>
<keyword evidence="3" id="KW-1185">Reference proteome</keyword>
<dbReference type="AlphaFoldDB" id="A0AAP2DMP3"/>
<organism evidence="2 3">
    <name type="scientific">Chryseosolibacter histidini</name>
    <dbReference type="NCBI Taxonomy" id="2782349"/>
    <lineage>
        <taxon>Bacteria</taxon>
        <taxon>Pseudomonadati</taxon>
        <taxon>Bacteroidota</taxon>
        <taxon>Cytophagia</taxon>
        <taxon>Cytophagales</taxon>
        <taxon>Chryseotaleaceae</taxon>
        <taxon>Chryseosolibacter</taxon>
    </lineage>
</organism>
<name>A0AAP2DMP3_9BACT</name>
<evidence type="ECO:0008006" key="4">
    <source>
        <dbReference type="Google" id="ProtNLM"/>
    </source>
</evidence>
<protein>
    <recommendedName>
        <fullName evidence="4">Lipoprotein</fullName>
    </recommendedName>
</protein>
<evidence type="ECO:0000256" key="1">
    <source>
        <dbReference type="SAM" id="SignalP"/>
    </source>
</evidence>
<dbReference type="PANTHER" id="PTHR42754:SF1">
    <property type="entry name" value="LIPOPROTEIN"/>
    <property type="match status" value="1"/>
</dbReference>
<keyword evidence="1" id="KW-0732">Signal</keyword>
<sequence>MMRSRIYITLIAVICSVLLAACDTDSNIPSPEKNFFMKLYGGDGDQSGVDLVALDDGNFLLLGNSMLGVTKRIYLVKADSEGKILWQKKFGDALQVTEAKDIEPISDGNFVILATVENGPDNLDVKLIRITAEGQAIDSVTYGSGNMKNDNARSVTPLLDGGFIITGSTQHDTARVSTVDPDAFSNIFHFRCNASLKFDPNWYEFYGATGKLDFGTKVIQSTNDRFYVFGSSNQDHPGNQIGKINMQYYSISGGGIVSSNVGYLGQFNQDTRSSFVCKVPAALGEGYLIIGTKTSNTGATTLQVSKLRSPLRFNSIDDVQLDEDISIENRTLDAVSAAPSVAAPSGYFLLANELRSVGTTNIWLTKIDQSARLQWSVSLGSEEENDKAAAVQELPNGKIIVLGTVGIGDNQTKMALFKLNSSGRLQD</sequence>
<gene>
    <name evidence="2" type="ORF">KK083_12520</name>
</gene>